<dbReference type="Gene3D" id="3.30.870.10">
    <property type="entry name" value="Endonuclease Chain A"/>
    <property type="match status" value="1"/>
</dbReference>
<keyword evidence="2" id="KW-1185">Reference proteome</keyword>
<dbReference type="CDD" id="cd09117">
    <property type="entry name" value="PLDc_Bfil_DEXD_like"/>
    <property type="match status" value="1"/>
</dbReference>
<gene>
    <name evidence="1" type="ORF">HMPREF0072_0783</name>
</gene>
<dbReference type="STRING" id="525254.HMPREF0072_0783"/>
<protein>
    <recommendedName>
        <fullName evidence="3">PLD phosphodiesterase domain-containing protein</fullName>
    </recommendedName>
</protein>
<dbReference type="RefSeq" id="WP_004826756.1">
    <property type="nucleotide sequence ID" value="NZ_GG666044.1"/>
</dbReference>
<proteinExistence type="predicted"/>
<dbReference type="Proteomes" id="UP000005984">
    <property type="component" value="Unassembled WGS sequence"/>
</dbReference>
<dbReference type="EMBL" id="ABYO01000190">
    <property type="protein sequence ID" value="EEI86686.1"/>
    <property type="molecule type" value="Genomic_DNA"/>
</dbReference>
<evidence type="ECO:0008006" key="3">
    <source>
        <dbReference type="Google" id="ProtNLM"/>
    </source>
</evidence>
<dbReference type="eggNOG" id="COG0433">
    <property type="taxonomic scope" value="Bacteria"/>
</dbReference>
<dbReference type="AlphaFoldDB" id="C2BEL3"/>
<comment type="caution">
    <text evidence="1">The sequence shown here is derived from an EMBL/GenBank/DDBJ whole genome shotgun (WGS) entry which is preliminary data.</text>
</comment>
<dbReference type="HOGENOM" id="CLU_394654_0_0_9"/>
<organism evidence="1 2">
    <name type="scientific">Anaerococcus lactolyticus ATCC 51172</name>
    <dbReference type="NCBI Taxonomy" id="525254"/>
    <lineage>
        <taxon>Bacteria</taxon>
        <taxon>Bacillati</taxon>
        <taxon>Bacillota</taxon>
        <taxon>Tissierellia</taxon>
        <taxon>Tissierellales</taxon>
        <taxon>Peptoniphilaceae</taxon>
        <taxon>Anaerococcus</taxon>
    </lineage>
</organism>
<evidence type="ECO:0000313" key="2">
    <source>
        <dbReference type="Proteomes" id="UP000005984"/>
    </source>
</evidence>
<evidence type="ECO:0000313" key="1">
    <source>
        <dbReference type="EMBL" id="EEI86686.1"/>
    </source>
</evidence>
<accession>C2BEL3</accession>
<name>C2BEL3_9FIRM</name>
<reference evidence="1 2" key="1">
    <citation type="submission" date="2008-10" db="EMBL/GenBank/DDBJ databases">
        <authorList>
            <person name="Qin X."/>
            <person name="Bachman B."/>
            <person name="Battles P."/>
            <person name="Bell A."/>
            <person name="Bess C."/>
            <person name="Bickham C."/>
            <person name="Chaboub L."/>
            <person name="Chen D."/>
            <person name="Coyle M."/>
            <person name="Deiros D.R."/>
            <person name="Dinh H."/>
            <person name="Forbes L."/>
            <person name="Fowler G."/>
            <person name="Francisco L."/>
            <person name="Fu Q."/>
            <person name="Gubbala S."/>
            <person name="Hale W."/>
            <person name="Han Y."/>
            <person name="Hemphill L."/>
            <person name="Highlander S.K."/>
            <person name="Hirani K."/>
            <person name="Hogues M."/>
            <person name="Jackson L."/>
            <person name="Jakkamsetti A."/>
            <person name="Javaid M."/>
            <person name="Jiang H."/>
            <person name="Korchina V."/>
            <person name="Kovar C."/>
            <person name="Lara F."/>
            <person name="Lee S."/>
            <person name="Mata R."/>
            <person name="Mathew T."/>
            <person name="Moen C."/>
            <person name="Morales K."/>
            <person name="Munidasa M."/>
            <person name="Nazareth L."/>
            <person name="Ngo R."/>
            <person name="Nguyen L."/>
            <person name="Okwuonu G."/>
            <person name="Ongeri F."/>
            <person name="Patil S."/>
            <person name="Petrosino J."/>
            <person name="Pham C."/>
            <person name="Pham P."/>
            <person name="Pu L.-L."/>
            <person name="Puazo M."/>
            <person name="Raj R."/>
            <person name="Reid J."/>
            <person name="Rouhana J."/>
            <person name="Saada N."/>
            <person name="Shang Y."/>
            <person name="Simmons D."/>
            <person name="Thornton R."/>
            <person name="Warren J."/>
            <person name="Weissenberger G."/>
            <person name="Zhang J."/>
            <person name="Zhang L."/>
            <person name="Zhou C."/>
            <person name="Zhu D."/>
            <person name="Muzny D."/>
            <person name="Worley K."/>
            <person name="Gibbs R."/>
        </authorList>
    </citation>
    <scope>NUCLEOTIDE SEQUENCE [LARGE SCALE GENOMIC DNA]</scope>
    <source>
        <strain evidence="1 2">ATCC 51172</strain>
    </source>
</reference>
<sequence>MDQMSIFEANQMESLKLIEGDNREDIDNKHKIYHTKYIDTSYEDIYDLFSDFDEIRAITFSYDIKFIDKIMKMFDYGEIILGARFMSRRDDDLHKLVGEAYALAEAMTISEIAADAVREKNDLVERMSKNDLLIRSPLYLIDHRKIYLLRSDDGRTRVIKGSVNMTGSAWSNNQLENIEVDDSLEGYEAYLRDFETAWDLSADIPEDVVVCKKTNKPENDIGFIKAAIKTREAIVLEEKPKDKVSYEDIRYTIEVEKTYQKNKELVAGLKPDVRDGKVLIIPEKLNRVINNRKVIERKKVSIEERIKSYPSLTFNYDTKEAFINGEKQNLNPDKEDVKKDIDLLFDAMDNYERDFIGDTERVRENHYKLLNILFSSPFHAKLRCVADSQNIPTSSLPLYTLITSTGANTGKTFMTKLILKLMSGKDLDGFDTNSIPTKDINPIIQEYKGMPIFVDEIDQTYYSRLTANIKNSSLCEKKNLAQEPLFIFAGNRLRDPEEPERKRMPFLSYDTNLKSDIDPMAYQARGRKIQRQAGNALYREYLRRMLDEVNDIIDFMFESDNKDDGYYPDITNISSKVLIEIFKDYGYELPPYVREFKWNDDFSYNAKYISEDAIEGIRKMWEVSAKNFKVKYSQVLIESGKDTASKRKLTSWANSLPPEFEANFSENRDTSSLTINRKELEKRLGFKFGFLDRLRGGL</sequence>